<gene>
    <name evidence="1" type="ORF">GCM10009533_08360</name>
</gene>
<protein>
    <submittedName>
        <fullName evidence="1">Uncharacterized protein</fullName>
    </submittedName>
</protein>
<accession>A0ABP3M2U7</accession>
<keyword evidence="2" id="KW-1185">Reference proteome</keyword>
<reference evidence="2" key="1">
    <citation type="journal article" date="2019" name="Int. J. Syst. Evol. Microbiol.">
        <title>The Global Catalogue of Microorganisms (GCM) 10K type strain sequencing project: providing services to taxonomists for standard genome sequencing and annotation.</title>
        <authorList>
            <consortium name="The Broad Institute Genomics Platform"/>
            <consortium name="The Broad Institute Genome Sequencing Center for Infectious Disease"/>
            <person name="Wu L."/>
            <person name="Ma J."/>
        </authorList>
    </citation>
    <scope>NUCLEOTIDE SEQUENCE [LARGE SCALE GENOMIC DNA]</scope>
    <source>
        <strain evidence="2">JCM 10303</strain>
    </source>
</reference>
<organism evidence="1 2">
    <name type="scientific">Saccharopolyspora erythraea</name>
    <name type="common">Streptomyces erythraeus</name>
    <dbReference type="NCBI Taxonomy" id="1836"/>
    <lineage>
        <taxon>Bacteria</taxon>
        <taxon>Bacillati</taxon>
        <taxon>Actinomycetota</taxon>
        <taxon>Actinomycetes</taxon>
        <taxon>Pseudonocardiales</taxon>
        <taxon>Pseudonocardiaceae</taxon>
        <taxon>Saccharopolyspora</taxon>
    </lineage>
</organism>
<comment type="caution">
    <text evidence="1">The sequence shown here is derived from an EMBL/GenBank/DDBJ whole genome shotgun (WGS) entry which is preliminary data.</text>
</comment>
<evidence type="ECO:0000313" key="2">
    <source>
        <dbReference type="Proteomes" id="UP001500729"/>
    </source>
</evidence>
<dbReference type="EMBL" id="BAAAGS010000004">
    <property type="protein sequence ID" value="GAA0511858.1"/>
    <property type="molecule type" value="Genomic_DNA"/>
</dbReference>
<sequence>MTEHTVPPGLRLRRRHTLRLEQTERGGEAAMKLLWSSPNTAQRIIPAGQLFPAG</sequence>
<dbReference type="RefSeq" id="WP_009948116.1">
    <property type="nucleotide sequence ID" value="NZ_BAAAGS010000004.1"/>
</dbReference>
<proteinExistence type="predicted"/>
<name>A0ABP3M2U7_SACER</name>
<evidence type="ECO:0000313" key="1">
    <source>
        <dbReference type="EMBL" id="GAA0511858.1"/>
    </source>
</evidence>
<dbReference type="Proteomes" id="UP001500729">
    <property type="component" value="Unassembled WGS sequence"/>
</dbReference>